<dbReference type="PANTHER" id="PTHR43791">
    <property type="entry name" value="PERMEASE-RELATED"/>
    <property type="match status" value="1"/>
</dbReference>
<evidence type="ECO:0000256" key="3">
    <source>
        <dbReference type="ARBA" id="ARBA00022692"/>
    </source>
</evidence>
<feature type="transmembrane region" description="Helical" evidence="6">
    <location>
        <begin position="215"/>
        <end position="238"/>
    </location>
</feature>
<dbReference type="GO" id="GO:0022857">
    <property type="term" value="F:transmembrane transporter activity"/>
    <property type="evidence" value="ECO:0007669"/>
    <property type="project" value="InterPro"/>
</dbReference>
<evidence type="ECO:0000256" key="6">
    <source>
        <dbReference type="SAM" id="Phobius"/>
    </source>
</evidence>
<reference evidence="8" key="1">
    <citation type="submission" date="2020-01" db="EMBL/GenBank/DDBJ databases">
        <title>Genome Sequencing of Three Apophysomyces-Like Fungal Strains Confirms a Novel Fungal Genus in the Mucoromycota with divergent Burkholderia-like Endosymbiotic Bacteria.</title>
        <authorList>
            <person name="Stajich J.E."/>
            <person name="Macias A.M."/>
            <person name="Carter-House D."/>
            <person name="Lovett B."/>
            <person name="Kasson L.R."/>
            <person name="Berry K."/>
            <person name="Grigoriev I."/>
            <person name="Chang Y."/>
            <person name="Spatafora J."/>
            <person name="Kasson M.T."/>
        </authorList>
    </citation>
    <scope>NUCLEOTIDE SEQUENCE</scope>
    <source>
        <strain evidence="8">NRRL A-21654</strain>
    </source>
</reference>
<name>A0A8H7BMI5_9FUNG</name>
<evidence type="ECO:0000256" key="2">
    <source>
        <dbReference type="ARBA" id="ARBA00022448"/>
    </source>
</evidence>
<sequence>MARVSTPFDLPLTPFEKQPREKLRGEDGTYPYGYADDDQITTAEERAFVRKIDLMILPIICTINFMQFLDKTTINYASMLDFKSDLKIDGYQYSTIASIFYLGYLLYQVPNNYLLQVVPLGRYIGLIVFIWGLVLLCHGFGQNFSQLVAMRFLLGLFEAGIYPALTILVSTFYRRAEQPTRLGVVWLCNGVAMILGGAITYGIKRMPDNHGLAGWRWIMFILGGITCVLGIIAFFFLIDNPKSKYLRLNAEQEILVEERTRDNAVVRTTVVKREQIKEALKETRLWAFCFACLAFNLGNGGLTIYSTQIVNAFGYDEYNSILLTMPAGVLDIVFILLGVYLVYRIRQTLYVACAVMMTGTLGMLLMVVIPQTKLKLIGQYITYSYTPTYVLMLASISNNVSGYTKKIFYNSVMMIFYTVGNFIGPFVMNVETTPKYAGGFIIYICCNVVGVILLLFARWRMAIVNRRRLARSPGEVTNVEDDLTDVQDPNFIYRL</sequence>
<comment type="subcellular location">
    <subcellularLocation>
        <location evidence="1">Membrane</location>
        <topology evidence="1">Multi-pass membrane protein</topology>
    </subcellularLocation>
</comment>
<dbReference type="GO" id="GO:0016020">
    <property type="term" value="C:membrane"/>
    <property type="evidence" value="ECO:0007669"/>
    <property type="project" value="UniProtKB-SubCell"/>
</dbReference>
<feature type="transmembrane region" description="Helical" evidence="6">
    <location>
        <begin position="52"/>
        <end position="70"/>
    </location>
</feature>
<keyword evidence="9" id="KW-1185">Reference proteome</keyword>
<feature type="transmembrane region" description="Helical" evidence="6">
    <location>
        <begin position="90"/>
        <end position="108"/>
    </location>
</feature>
<keyword evidence="2" id="KW-0813">Transport</keyword>
<feature type="transmembrane region" description="Helical" evidence="6">
    <location>
        <begin position="153"/>
        <end position="172"/>
    </location>
</feature>
<evidence type="ECO:0000313" key="8">
    <source>
        <dbReference type="EMBL" id="KAF7722287.1"/>
    </source>
</evidence>
<comment type="caution">
    <text evidence="8">The sequence shown here is derived from an EMBL/GenBank/DDBJ whole genome shotgun (WGS) entry which is preliminary data.</text>
</comment>
<dbReference type="Proteomes" id="UP000605846">
    <property type="component" value="Unassembled WGS sequence"/>
</dbReference>
<feature type="transmembrane region" description="Helical" evidence="6">
    <location>
        <begin position="120"/>
        <end position="141"/>
    </location>
</feature>
<dbReference type="InterPro" id="IPR020846">
    <property type="entry name" value="MFS_dom"/>
</dbReference>
<dbReference type="Pfam" id="PF07690">
    <property type="entry name" value="MFS_1"/>
    <property type="match status" value="1"/>
</dbReference>
<dbReference type="InterPro" id="IPR036259">
    <property type="entry name" value="MFS_trans_sf"/>
</dbReference>
<keyword evidence="4 6" id="KW-1133">Transmembrane helix</keyword>
<feature type="transmembrane region" description="Helical" evidence="6">
    <location>
        <begin position="440"/>
        <end position="459"/>
    </location>
</feature>
<keyword evidence="5 6" id="KW-0472">Membrane</keyword>
<protein>
    <recommendedName>
        <fullName evidence="7">Major facilitator superfamily (MFS) profile domain-containing protein</fullName>
    </recommendedName>
</protein>
<proteinExistence type="predicted"/>
<evidence type="ECO:0000313" key="9">
    <source>
        <dbReference type="Proteomes" id="UP000605846"/>
    </source>
</evidence>
<dbReference type="SUPFAM" id="SSF103473">
    <property type="entry name" value="MFS general substrate transporter"/>
    <property type="match status" value="1"/>
</dbReference>
<keyword evidence="3 6" id="KW-0812">Transmembrane</keyword>
<feature type="domain" description="Major facilitator superfamily (MFS) profile" evidence="7">
    <location>
        <begin position="56"/>
        <end position="462"/>
    </location>
</feature>
<accession>A0A8H7BMI5</accession>
<feature type="transmembrane region" description="Helical" evidence="6">
    <location>
        <begin position="184"/>
        <end position="203"/>
    </location>
</feature>
<dbReference type="OrthoDB" id="6730379at2759"/>
<feature type="transmembrane region" description="Helical" evidence="6">
    <location>
        <begin position="285"/>
        <end position="306"/>
    </location>
</feature>
<evidence type="ECO:0000256" key="5">
    <source>
        <dbReference type="ARBA" id="ARBA00023136"/>
    </source>
</evidence>
<organism evidence="8 9">
    <name type="scientific">Apophysomyces ossiformis</name>
    <dbReference type="NCBI Taxonomy" id="679940"/>
    <lineage>
        <taxon>Eukaryota</taxon>
        <taxon>Fungi</taxon>
        <taxon>Fungi incertae sedis</taxon>
        <taxon>Mucoromycota</taxon>
        <taxon>Mucoromycotina</taxon>
        <taxon>Mucoromycetes</taxon>
        <taxon>Mucorales</taxon>
        <taxon>Mucorineae</taxon>
        <taxon>Mucoraceae</taxon>
        <taxon>Apophysomyces</taxon>
    </lineage>
</organism>
<evidence type="ECO:0000256" key="4">
    <source>
        <dbReference type="ARBA" id="ARBA00022989"/>
    </source>
</evidence>
<dbReference type="InterPro" id="IPR011701">
    <property type="entry name" value="MFS"/>
</dbReference>
<feature type="transmembrane region" description="Helical" evidence="6">
    <location>
        <begin position="407"/>
        <end position="428"/>
    </location>
</feature>
<gene>
    <name evidence="8" type="ORF">EC973_003471</name>
</gene>
<feature type="transmembrane region" description="Helical" evidence="6">
    <location>
        <begin position="381"/>
        <end position="400"/>
    </location>
</feature>
<evidence type="ECO:0000256" key="1">
    <source>
        <dbReference type="ARBA" id="ARBA00004141"/>
    </source>
</evidence>
<dbReference type="AlphaFoldDB" id="A0A8H7BMI5"/>
<dbReference type="EMBL" id="JABAYA010000203">
    <property type="protein sequence ID" value="KAF7722287.1"/>
    <property type="molecule type" value="Genomic_DNA"/>
</dbReference>
<evidence type="ECO:0000259" key="7">
    <source>
        <dbReference type="PROSITE" id="PS50850"/>
    </source>
</evidence>
<feature type="transmembrane region" description="Helical" evidence="6">
    <location>
        <begin position="318"/>
        <end position="342"/>
    </location>
</feature>
<dbReference type="PROSITE" id="PS50850">
    <property type="entry name" value="MFS"/>
    <property type="match status" value="1"/>
</dbReference>
<dbReference type="Gene3D" id="1.20.1250.20">
    <property type="entry name" value="MFS general substrate transporter like domains"/>
    <property type="match status" value="2"/>
</dbReference>
<feature type="transmembrane region" description="Helical" evidence="6">
    <location>
        <begin position="349"/>
        <end position="369"/>
    </location>
</feature>
<dbReference type="PANTHER" id="PTHR43791:SF36">
    <property type="entry name" value="TRANSPORTER, PUTATIVE (AFU_ORTHOLOGUE AFUA_6G08340)-RELATED"/>
    <property type="match status" value="1"/>
</dbReference>